<dbReference type="Proteomes" id="UP000742460">
    <property type="component" value="Unassembled WGS sequence"/>
</dbReference>
<feature type="transmembrane region" description="Helical" evidence="1">
    <location>
        <begin position="84"/>
        <end position="105"/>
    </location>
</feature>
<feature type="transmembrane region" description="Helical" evidence="1">
    <location>
        <begin position="45"/>
        <end position="63"/>
    </location>
</feature>
<dbReference type="AlphaFoldDB" id="A0A921MWG5"/>
<evidence type="ECO:0000313" key="3">
    <source>
        <dbReference type="Proteomes" id="UP000742460"/>
    </source>
</evidence>
<feature type="transmembrane region" description="Helical" evidence="1">
    <location>
        <begin position="111"/>
        <end position="131"/>
    </location>
</feature>
<reference evidence="2" key="2">
    <citation type="submission" date="2021-09" db="EMBL/GenBank/DDBJ databases">
        <authorList>
            <person name="Gilroy R."/>
        </authorList>
    </citation>
    <scope>NUCLEOTIDE SEQUENCE</scope>
    <source>
        <strain evidence="2">ChiGjej5B5-22894</strain>
    </source>
</reference>
<organism evidence="2 3">
    <name type="scientific">Brachybacterium massiliense</name>
    <dbReference type="NCBI Taxonomy" id="1755098"/>
    <lineage>
        <taxon>Bacteria</taxon>
        <taxon>Bacillati</taxon>
        <taxon>Actinomycetota</taxon>
        <taxon>Actinomycetes</taxon>
        <taxon>Micrococcales</taxon>
        <taxon>Dermabacteraceae</taxon>
        <taxon>Brachybacterium</taxon>
    </lineage>
</organism>
<proteinExistence type="predicted"/>
<keyword evidence="1" id="KW-0812">Transmembrane</keyword>
<name>A0A921MWG5_9MICO</name>
<evidence type="ECO:0000256" key="1">
    <source>
        <dbReference type="SAM" id="Phobius"/>
    </source>
</evidence>
<comment type="caution">
    <text evidence="2">The sequence shown here is derived from an EMBL/GenBank/DDBJ whole genome shotgun (WGS) entry which is preliminary data.</text>
</comment>
<protein>
    <submittedName>
        <fullName evidence="2">Uncharacterized protein</fullName>
    </submittedName>
</protein>
<gene>
    <name evidence="2" type="ORF">K8V81_09595</name>
</gene>
<feature type="transmembrane region" description="Helical" evidence="1">
    <location>
        <begin position="20"/>
        <end position="39"/>
    </location>
</feature>
<evidence type="ECO:0000313" key="2">
    <source>
        <dbReference type="EMBL" id="HJG91964.1"/>
    </source>
</evidence>
<reference evidence="2" key="1">
    <citation type="journal article" date="2021" name="PeerJ">
        <title>Extensive microbial diversity within the chicken gut microbiome revealed by metagenomics and culture.</title>
        <authorList>
            <person name="Gilroy R."/>
            <person name="Ravi A."/>
            <person name="Getino M."/>
            <person name="Pursley I."/>
            <person name="Horton D.L."/>
            <person name="Alikhan N.F."/>
            <person name="Baker D."/>
            <person name="Gharbi K."/>
            <person name="Hall N."/>
            <person name="Watson M."/>
            <person name="Adriaenssens E.M."/>
            <person name="Foster-Nyarko E."/>
            <person name="Jarju S."/>
            <person name="Secka A."/>
            <person name="Antonio M."/>
            <person name="Oren A."/>
            <person name="Chaudhuri R.R."/>
            <person name="La Ragione R."/>
            <person name="Hildebrand F."/>
            <person name="Pallen M.J."/>
        </authorList>
    </citation>
    <scope>NUCLEOTIDE SEQUENCE</scope>
    <source>
        <strain evidence="2">ChiGjej5B5-22894</strain>
    </source>
</reference>
<accession>A0A921MWG5</accession>
<keyword evidence="1" id="KW-0472">Membrane</keyword>
<dbReference type="EMBL" id="DYUE01000222">
    <property type="protein sequence ID" value="HJG91964.1"/>
    <property type="molecule type" value="Genomic_DNA"/>
</dbReference>
<keyword evidence="1" id="KW-1133">Transmembrane helix</keyword>
<sequence length="134" mass="14865">MTATASPRPTARSRANRAFFLRFGIGMALYFAALFLAYLAPGIGIPAWIPALLVVPAVSFMAWSNIEMYRSGDEFERRKIAEAILLAFVVATPLILAVGVLQFYLLPSMNWIFAFSILMIGWLVGTLVSAVRYR</sequence>